<evidence type="ECO:0000313" key="2">
    <source>
        <dbReference type="Proteomes" id="UP000663841"/>
    </source>
</evidence>
<comment type="caution">
    <text evidence="1">The sequence shown here is derived from an EMBL/GenBank/DDBJ whole genome shotgun (WGS) entry which is preliminary data.</text>
</comment>
<dbReference type="EMBL" id="CAJMWW010000091">
    <property type="protein sequence ID" value="CAE6439098.1"/>
    <property type="molecule type" value="Genomic_DNA"/>
</dbReference>
<gene>
    <name evidence="1" type="ORF">RDB_LOCUS88734</name>
</gene>
<dbReference type="AlphaFoldDB" id="A0A8H3AR36"/>
<sequence>MRRSQRKKQSLTSKTPNLQSNARRVIAIPELLALVVYELDSKERRKLLRVSKQIFHSVGPTVWKSVPRLELVLQLIKGARVEIGCSTAPYKYQFLDD</sequence>
<evidence type="ECO:0000313" key="1">
    <source>
        <dbReference type="EMBL" id="CAE6439098.1"/>
    </source>
</evidence>
<protein>
    <submittedName>
        <fullName evidence="1">Uncharacterized protein</fullName>
    </submittedName>
</protein>
<organism evidence="1 2">
    <name type="scientific">Rhizoctonia solani</name>
    <dbReference type="NCBI Taxonomy" id="456999"/>
    <lineage>
        <taxon>Eukaryota</taxon>
        <taxon>Fungi</taxon>
        <taxon>Dikarya</taxon>
        <taxon>Basidiomycota</taxon>
        <taxon>Agaricomycotina</taxon>
        <taxon>Agaricomycetes</taxon>
        <taxon>Cantharellales</taxon>
        <taxon>Ceratobasidiaceae</taxon>
        <taxon>Rhizoctonia</taxon>
    </lineage>
</organism>
<reference evidence="1" key="1">
    <citation type="submission" date="2021-01" db="EMBL/GenBank/DDBJ databases">
        <authorList>
            <person name="Kaushik A."/>
        </authorList>
    </citation>
    <scope>NUCLEOTIDE SEQUENCE</scope>
    <source>
        <strain evidence="1">AG3-T5</strain>
    </source>
</reference>
<accession>A0A8H3AR36</accession>
<proteinExistence type="predicted"/>
<name>A0A8H3AR36_9AGAM</name>
<dbReference type="Proteomes" id="UP000663841">
    <property type="component" value="Unassembled WGS sequence"/>
</dbReference>